<comment type="caution">
    <text evidence="2">The sequence shown here is derived from an EMBL/GenBank/DDBJ whole genome shotgun (WGS) entry which is preliminary data.</text>
</comment>
<evidence type="ECO:0000256" key="1">
    <source>
        <dbReference type="SAM" id="Phobius"/>
    </source>
</evidence>
<dbReference type="Pfam" id="PF05751">
    <property type="entry name" value="FixH"/>
    <property type="match status" value="1"/>
</dbReference>
<proteinExistence type="predicted"/>
<dbReference type="InterPro" id="IPR018037">
    <property type="entry name" value="FixH_proteobacterial"/>
</dbReference>
<name>A0ABP3X4Z6_9SPHN</name>
<gene>
    <name evidence="2" type="ORF">GCM10009115_00480</name>
</gene>
<dbReference type="InterPro" id="IPR008620">
    <property type="entry name" value="FixH"/>
</dbReference>
<dbReference type="Proteomes" id="UP001500738">
    <property type="component" value="Unassembled WGS sequence"/>
</dbReference>
<reference evidence="3" key="1">
    <citation type="journal article" date="2019" name="Int. J. Syst. Evol. Microbiol.">
        <title>The Global Catalogue of Microorganisms (GCM) 10K type strain sequencing project: providing services to taxonomists for standard genome sequencing and annotation.</title>
        <authorList>
            <consortium name="The Broad Institute Genomics Platform"/>
            <consortium name="The Broad Institute Genome Sequencing Center for Infectious Disease"/>
            <person name="Wu L."/>
            <person name="Ma J."/>
        </authorList>
    </citation>
    <scope>NUCLEOTIDE SEQUENCE [LARGE SCALE GENOMIC DNA]</scope>
    <source>
        <strain evidence="3">JCM 15910</strain>
    </source>
</reference>
<dbReference type="EMBL" id="BAAAFE010000001">
    <property type="protein sequence ID" value="GAA0860739.1"/>
    <property type="molecule type" value="Genomic_DNA"/>
</dbReference>
<feature type="transmembrane region" description="Helical" evidence="1">
    <location>
        <begin position="12"/>
        <end position="31"/>
    </location>
</feature>
<keyword evidence="1" id="KW-0472">Membrane</keyword>
<keyword evidence="1" id="KW-1133">Transmembrane helix</keyword>
<evidence type="ECO:0000313" key="2">
    <source>
        <dbReference type="EMBL" id="GAA0860739.1"/>
    </source>
</evidence>
<organism evidence="2 3">
    <name type="scientific">Sphingopyxis soli</name>
    <dbReference type="NCBI Taxonomy" id="592051"/>
    <lineage>
        <taxon>Bacteria</taxon>
        <taxon>Pseudomonadati</taxon>
        <taxon>Pseudomonadota</taxon>
        <taxon>Alphaproteobacteria</taxon>
        <taxon>Sphingomonadales</taxon>
        <taxon>Sphingomonadaceae</taxon>
        <taxon>Sphingopyxis</taxon>
    </lineage>
</organism>
<dbReference type="PIRSF" id="PIRSF011386">
    <property type="entry name" value="FixH"/>
    <property type="match status" value="1"/>
</dbReference>
<dbReference type="RefSeq" id="WP_215350058.1">
    <property type="nucleotide sequence ID" value="NZ_BAAAFE010000001.1"/>
</dbReference>
<evidence type="ECO:0000313" key="3">
    <source>
        <dbReference type="Proteomes" id="UP001500738"/>
    </source>
</evidence>
<accession>A0ABP3X4Z6</accession>
<protein>
    <submittedName>
        <fullName evidence="2">FixH family protein</fullName>
    </submittedName>
</protein>
<keyword evidence="1" id="KW-0812">Transmembrane</keyword>
<keyword evidence="3" id="KW-1185">Reference proteome</keyword>
<sequence length="156" mass="17218">MREQTRAKSFTGRHMTIILVAFFGVVIAVNFTMARLASSTFGGTVVDNSYVASQQYNEWLARAAAQDRLGWDTEMTVDSSRYLLLAVRKEGVPLGNVQAVATVHHPLGRTAPVTLRFESATGGALRSTRPLAAGRWRLDLVVRHGAAEARYREDVR</sequence>